<dbReference type="Proteomes" id="UP001162030">
    <property type="component" value="Chromosome"/>
</dbReference>
<dbReference type="InterPro" id="IPR014284">
    <property type="entry name" value="RNA_pol_sigma-70_dom"/>
</dbReference>
<feature type="domain" description="RNA polymerase sigma factor 70 region 4 type 2" evidence="6">
    <location>
        <begin position="146"/>
        <end position="198"/>
    </location>
</feature>
<organism evidence="7 8">
    <name type="scientific">Methylocaldum szegediense</name>
    <dbReference type="NCBI Taxonomy" id="73780"/>
    <lineage>
        <taxon>Bacteria</taxon>
        <taxon>Pseudomonadati</taxon>
        <taxon>Pseudomonadota</taxon>
        <taxon>Gammaproteobacteria</taxon>
        <taxon>Methylococcales</taxon>
        <taxon>Methylococcaceae</taxon>
        <taxon>Methylocaldum</taxon>
    </lineage>
</organism>
<keyword evidence="8" id="KW-1185">Reference proteome</keyword>
<keyword evidence="2" id="KW-0805">Transcription regulation</keyword>
<dbReference type="SUPFAM" id="SSF88659">
    <property type="entry name" value="Sigma3 and sigma4 domains of RNA polymerase sigma factors"/>
    <property type="match status" value="1"/>
</dbReference>
<dbReference type="EMBL" id="OX458333">
    <property type="protein sequence ID" value="CAI8820119.1"/>
    <property type="molecule type" value="Genomic_DNA"/>
</dbReference>
<dbReference type="Pfam" id="PF08281">
    <property type="entry name" value="Sigma70_r4_2"/>
    <property type="match status" value="1"/>
</dbReference>
<dbReference type="InterPro" id="IPR039425">
    <property type="entry name" value="RNA_pol_sigma-70-like"/>
</dbReference>
<evidence type="ECO:0000256" key="4">
    <source>
        <dbReference type="ARBA" id="ARBA00023163"/>
    </source>
</evidence>
<dbReference type="InterPro" id="IPR013325">
    <property type="entry name" value="RNA_pol_sigma_r2"/>
</dbReference>
<gene>
    <name evidence="7" type="ORF">MSZNOR_1941</name>
</gene>
<evidence type="ECO:0000259" key="6">
    <source>
        <dbReference type="Pfam" id="PF08281"/>
    </source>
</evidence>
<keyword evidence="4" id="KW-0804">Transcription</keyword>
<dbReference type="Gene3D" id="1.10.10.10">
    <property type="entry name" value="Winged helix-like DNA-binding domain superfamily/Winged helix DNA-binding domain"/>
    <property type="match status" value="1"/>
</dbReference>
<dbReference type="InterPro" id="IPR013324">
    <property type="entry name" value="RNA_pol_sigma_r3/r4-like"/>
</dbReference>
<dbReference type="CDD" id="cd06171">
    <property type="entry name" value="Sigma70_r4"/>
    <property type="match status" value="1"/>
</dbReference>
<evidence type="ECO:0000313" key="8">
    <source>
        <dbReference type="Proteomes" id="UP001162030"/>
    </source>
</evidence>
<evidence type="ECO:0000313" key="7">
    <source>
        <dbReference type="EMBL" id="CAI8820119.1"/>
    </source>
</evidence>
<protein>
    <submittedName>
        <fullName evidence="7">RNA polymerase sigma-70 factor, ECF subfamily</fullName>
    </submittedName>
</protein>
<dbReference type="Gene3D" id="1.10.1740.10">
    <property type="match status" value="1"/>
</dbReference>
<dbReference type="SUPFAM" id="SSF88946">
    <property type="entry name" value="Sigma2 domain of RNA polymerase sigma factors"/>
    <property type="match status" value="1"/>
</dbReference>
<accession>A0ABM9I135</accession>
<evidence type="ECO:0000256" key="1">
    <source>
        <dbReference type="ARBA" id="ARBA00010641"/>
    </source>
</evidence>
<reference evidence="7 8" key="1">
    <citation type="submission" date="2023-03" db="EMBL/GenBank/DDBJ databases">
        <authorList>
            <person name="Pearce D."/>
        </authorList>
    </citation>
    <scope>NUCLEOTIDE SEQUENCE [LARGE SCALE GENOMIC DNA]</scope>
    <source>
        <strain evidence="7">Msz</strain>
    </source>
</reference>
<keyword evidence="3" id="KW-0731">Sigma factor</keyword>
<dbReference type="NCBIfam" id="TIGR02937">
    <property type="entry name" value="sigma70-ECF"/>
    <property type="match status" value="1"/>
</dbReference>
<dbReference type="PANTHER" id="PTHR43133">
    <property type="entry name" value="RNA POLYMERASE ECF-TYPE SIGMA FACTO"/>
    <property type="match status" value="1"/>
</dbReference>
<comment type="similarity">
    <text evidence="1">Belongs to the sigma-70 factor family. ECF subfamily.</text>
</comment>
<name>A0ABM9I135_9GAMM</name>
<feature type="domain" description="RNA polymerase sigma-70 region 2" evidence="5">
    <location>
        <begin position="58"/>
        <end position="112"/>
    </location>
</feature>
<evidence type="ECO:0000256" key="2">
    <source>
        <dbReference type="ARBA" id="ARBA00023015"/>
    </source>
</evidence>
<evidence type="ECO:0000259" key="5">
    <source>
        <dbReference type="Pfam" id="PF04542"/>
    </source>
</evidence>
<sequence length="208" mass="23784">MARTAVLVSPLSFMARMLLSRIGYLLQPISLIRPMSRPITDSMLAPWGEGLMHDLFCFFRQRVGCPDTAADLTQETQLRVWQSTHDNRVDNPRAFAFRVAENLVVDHRRRQAVREICVPLEDEHADTVAGFDPAPEHCLEQKERLRKLNAALSELPEKCRTALLLNRLEGLSHREIAARLNVSESMIAKYLARAMRHCRSRVDDPSTR</sequence>
<dbReference type="Pfam" id="PF04542">
    <property type="entry name" value="Sigma70_r2"/>
    <property type="match status" value="1"/>
</dbReference>
<dbReference type="InterPro" id="IPR036388">
    <property type="entry name" value="WH-like_DNA-bd_sf"/>
</dbReference>
<dbReference type="PANTHER" id="PTHR43133:SF63">
    <property type="entry name" value="RNA POLYMERASE SIGMA FACTOR FECI-RELATED"/>
    <property type="match status" value="1"/>
</dbReference>
<dbReference type="InterPro" id="IPR013249">
    <property type="entry name" value="RNA_pol_sigma70_r4_t2"/>
</dbReference>
<evidence type="ECO:0000256" key="3">
    <source>
        <dbReference type="ARBA" id="ARBA00023082"/>
    </source>
</evidence>
<proteinExistence type="inferred from homology"/>
<dbReference type="InterPro" id="IPR007627">
    <property type="entry name" value="RNA_pol_sigma70_r2"/>
</dbReference>